<accession>A0A1J7J158</accession>
<dbReference type="InterPro" id="IPR006084">
    <property type="entry name" value="XPG/Rad2"/>
</dbReference>
<dbReference type="SUPFAM" id="SSF88723">
    <property type="entry name" value="PIN domain-like"/>
    <property type="match status" value="1"/>
</dbReference>
<dbReference type="InterPro" id="IPR006085">
    <property type="entry name" value="XPG_DNA_repair_N"/>
</dbReference>
<dbReference type="FunCoup" id="A0A1J7J158">
    <property type="interactions" value="60"/>
</dbReference>
<dbReference type="PRINTS" id="PR00853">
    <property type="entry name" value="XPGRADSUPER"/>
</dbReference>
<evidence type="ECO:0000259" key="3">
    <source>
        <dbReference type="SMART" id="SM00484"/>
    </source>
</evidence>
<evidence type="ECO:0000256" key="1">
    <source>
        <dbReference type="ARBA" id="ARBA00022722"/>
    </source>
</evidence>
<reference evidence="4 5" key="1">
    <citation type="submission" date="2016-10" db="EMBL/GenBank/DDBJ databases">
        <title>Draft genome sequence of Coniochaeta ligniaria NRRL30616, a lignocellulolytic fungus for bioabatement of inhibitors in plant biomass hydrolysates.</title>
        <authorList>
            <consortium name="DOE Joint Genome Institute"/>
            <person name="Jimenez D.J."/>
            <person name="Hector R.E."/>
            <person name="Riley R."/>
            <person name="Sun H."/>
            <person name="Grigoriev I.V."/>
            <person name="Van Elsas J.D."/>
            <person name="Nichols N.N."/>
        </authorList>
    </citation>
    <scope>NUCLEOTIDE SEQUENCE [LARGE SCALE GENOMIC DNA]</scope>
    <source>
        <strain evidence="4 5">NRRL 30616</strain>
    </source>
</reference>
<dbReference type="SUPFAM" id="SSF47807">
    <property type="entry name" value="5' to 3' exonuclease, C-terminal subdomain"/>
    <property type="match status" value="1"/>
</dbReference>
<sequence>MTIKGLWEEVAKVSQGYEVELARLSADCFHEKGRPLRIAVDTPLAIFQFKEVTVAAEKHGGMNHTTRTFYYHVLHLLSAGVEPLFVFDGPGKPLEKGSRHPTVIRPCRHIGGDAAGQNTAITDRIRISASSARTQADIACERQLSHVIPLCRDILDNLGIAHRDAPGEAEAECAALEKAGIVDAVLTRDGDAFVFGSRNVLQKLNAENKTAMVRQFKMDELEAARPMILRRQDFFLLAMMAGGDYDEGILGCGSNIALEAARQGYGSELQQLFKHRRPESLARWKDKLVKELKHNQRNRLNRKWAVVAKNVAVASNFPSRRVAEYYLKPAVSPTLEELEVD</sequence>
<keyword evidence="5" id="KW-1185">Reference proteome</keyword>
<dbReference type="STRING" id="1408157.A0A1J7J158"/>
<dbReference type="AlphaFoldDB" id="A0A1J7J158"/>
<protein>
    <submittedName>
        <fullName evidence="4">PIN domain-like protein</fullName>
    </submittedName>
</protein>
<dbReference type="InterPro" id="IPR036279">
    <property type="entry name" value="5-3_exonuclease_C_sf"/>
</dbReference>
<dbReference type="GO" id="GO:0017108">
    <property type="term" value="F:5'-flap endonuclease activity"/>
    <property type="evidence" value="ECO:0007669"/>
    <property type="project" value="TreeGrafter"/>
</dbReference>
<feature type="domain" description="XPG-I" evidence="3">
    <location>
        <begin position="156"/>
        <end position="227"/>
    </location>
</feature>
<keyword evidence="2" id="KW-0378">Hydrolase</keyword>
<dbReference type="PANTHER" id="PTHR11081:SF75">
    <property type="entry name" value="ENDONUCLEASE, PUTATIVE (AFU_ORTHOLOGUE AFUA_3G13260)-RELATED"/>
    <property type="match status" value="1"/>
</dbReference>
<keyword evidence="1" id="KW-0540">Nuclease</keyword>
<dbReference type="GO" id="GO:0006281">
    <property type="term" value="P:DNA repair"/>
    <property type="evidence" value="ECO:0007669"/>
    <property type="project" value="UniProtKB-ARBA"/>
</dbReference>
<proteinExistence type="predicted"/>
<evidence type="ECO:0000313" key="4">
    <source>
        <dbReference type="EMBL" id="OIW27057.1"/>
    </source>
</evidence>
<dbReference type="Pfam" id="PF00867">
    <property type="entry name" value="XPG_I"/>
    <property type="match status" value="1"/>
</dbReference>
<organism evidence="4 5">
    <name type="scientific">Coniochaeta ligniaria NRRL 30616</name>
    <dbReference type="NCBI Taxonomy" id="1408157"/>
    <lineage>
        <taxon>Eukaryota</taxon>
        <taxon>Fungi</taxon>
        <taxon>Dikarya</taxon>
        <taxon>Ascomycota</taxon>
        <taxon>Pezizomycotina</taxon>
        <taxon>Sordariomycetes</taxon>
        <taxon>Sordariomycetidae</taxon>
        <taxon>Coniochaetales</taxon>
        <taxon>Coniochaetaceae</taxon>
        <taxon>Coniochaeta</taxon>
    </lineage>
</organism>
<evidence type="ECO:0000256" key="2">
    <source>
        <dbReference type="ARBA" id="ARBA00022801"/>
    </source>
</evidence>
<dbReference type="EMBL" id="KV875100">
    <property type="protein sequence ID" value="OIW27057.1"/>
    <property type="molecule type" value="Genomic_DNA"/>
</dbReference>
<gene>
    <name evidence="4" type="ORF">CONLIGDRAFT_495051</name>
</gene>
<dbReference type="OrthoDB" id="2959108at2759"/>
<dbReference type="Proteomes" id="UP000182658">
    <property type="component" value="Unassembled WGS sequence"/>
</dbReference>
<dbReference type="Pfam" id="PF00752">
    <property type="entry name" value="XPG_N"/>
    <property type="match status" value="1"/>
</dbReference>
<name>A0A1J7J158_9PEZI</name>
<evidence type="ECO:0000313" key="5">
    <source>
        <dbReference type="Proteomes" id="UP000182658"/>
    </source>
</evidence>
<dbReference type="InParanoid" id="A0A1J7J158"/>
<dbReference type="SMART" id="SM00484">
    <property type="entry name" value="XPGI"/>
    <property type="match status" value="1"/>
</dbReference>
<dbReference type="Gene3D" id="3.40.50.1010">
    <property type="entry name" value="5'-nuclease"/>
    <property type="match status" value="1"/>
</dbReference>
<dbReference type="PANTHER" id="PTHR11081">
    <property type="entry name" value="FLAP ENDONUCLEASE FAMILY MEMBER"/>
    <property type="match status" value="1"/>
</dbReference>
<dbReference type="InterPro" id="IPR006086">
    <property type="entry name" value="XPG-I_dom"/>
</dbReference>
<dbReference type="InterPro" id="IPR029060">
    <property type="entry name" value="PIN-like_dom_sf"/>
</dbReference>